<evidence type="ECO:0000313" key="2">
    <source>
        <dbReference type="Proteomes" id="UP000182945"/>
    </source>
</evidence>
<protein>
    <submittedName>
        <fullName evidence="1">Uncharacterized protein</fullName>
    </submittedName>
</protein>
<dbReference type="Proteomes" id="UP000182945">
    <property type="component" value="Chromosome"/>
</dbReference>
<proteinExistence type="predicted"/>
<name>A0AAC9J0R1_VIRHA</name>
<dbReference type="AlphaFoldDB" id="A0AAC9J0R1"/>
<accession>A0AAC9J0R1</accession>
<sequence>MGRVIAKGLRWDEVTQSQPQLKILQDQKSFYEKHRTQKKWVSFSRKWFSSEEAEALPHSRQVKQNILKPKKLFVILTL</sequence>
<dbReference type="KEGG" id="vhl:BME96_04425"/>
<organism evidence="1 2">
    <name type="scientific">Virgibacillus halodenitrificans</name>
    <name type="common">Bacillus halodenitrificans</name>
    <dbReference type="NCBI Taxonomy" id="1482"/>
    <lineage>
        <taxon>Bacteria</taxon>
        <taxon>Bacillati</taxon>
        <taxon>Bacillota</taxon>
        <taxon>Bacilli</taxon>
        <taxon>Bacillales</taxon>
        <taxon>Bacillaceae</taxon>
        <taxon>Virgibacillus</taxon>
    </lineage>
</organism>
<reference evidence="1 2" key="1">
    <citation type="submission" date="2016-11" db="EMBL/GenBank/DDBJ databases">
        <title>Complete genome sequencing of Virgibacillus halodenitrificans PDB-F2.</title>
        <authorList>
            <person name="Sun Z."/>
            <person name="Zhou Y."/>
            <person name="Li H."/>
        </authorList>
    </citation>
    <scope>NUCLEOTIDE SEQUENCE [LARGE SCALE GENOMIC DNA]</scope>
    <source>
        <strain evidence="1 2">PDB-F2</strain>
    </source>
</reference>
<gene>
    <name evidence="1" type="ORF">BME96_04425</name>
</gene>
<evidence type="ECO:0000313" key="1">
    <source>
        <dbReference type="EMBL" id="APC47459.1"/>
    </source>
</evidence>
<dbReference type="EMBL" id="CP017962">
    <property type="protein sequence ID" value="APC47459.1"/>
    <property type="molecule type" value="Genomic_DNA"/>
</dbReference>